<dbReference type="EMBL" id="ACJN02000001">
    <property type="protein sequence ID" value="EFI35533.1"/>
    <property type="molecule type" value="Genomic_DNA"/>
</dbReference>
<sequence>MHDYLLFYNKIWPGKSNVVLLVLVFSCLVFPQKIHGDWNDPLQGLPQVMEFGAYLPDPDEEQEAVVTQIWVRTSASGHLQLLDSAKRPVAGDESSSPVVFFQVFQDPDHAEDQAFFVQFVPQGNKLGTRRLIRVHPGENIYISLDRGLADQSWTLNRVRMQDFGLQAQELESVVSVDSVFDEEALTQELEELLRVSTVHPGEDPAGKVHEQLGQTEDSAAAGMFSKGMDFMGRGEYSRALEYFEQSQEMEPTPELADRIRRLRSYIELQQ</sequence>
<feature type="repeat" description="TPR" evidence="1">
    <location>
        <begin position="220"/>
        <end position="253"/>
    </location>
</feature>
<keyword evidence="1" id="KW-0802">TPR repeat</keyword>
<evidence type="ECO:0000313" key="3">
    <source>
        <dbReference type="Proteomes" id="UP000005496"/>
    </source>
</evidence>
<accession>D6SLH2</accession>
<dbReference type="PROSITE" id="PS50005">
    <property type="entry name" value="TPR"/>
    <property type="match status" value="1"/>
</dbReference>
<dbReference type="AlphaFoldDB" id="D6SLH2"/>
<dbReference type="Proteomes" id="UP000005496">
    <property type="component" value="Unassembled WGS sequence"/>
</dbReference>
<proteinExistence type="predicted"/>
<reference evidence="2" key="1">
    <citation type="submission" date="2010-05" db="EMBL/GenBank/DDBJ databases">
        <title>The draft genome of Desulfonatronospira thiodismutans ASO3-1.</title>
        <authorList>
            <consortium name="US DOE Joint Genome Institute (JGI-PGF)"/>
            <person name="Lucas S."/>
            <person name="Copeland A."/>
            <person name="Lapidus A."/>
            <person name="Cheng J.-F."/>
            <person name="Bruce D."/>
            <person name="Goodwin L."/>
            <person name="Pitluck S."/>
            <person name="Chertkov O."/>
            <person name="Brettin T."/>
            <person name="Detter J.C."/>
            <person name="Han C."/>
            <person name="Land M.L."/>
            <person name="Hauser L."/>
            <person name="Kyrpides N."/>
            <person name="Mikhailova N."/>
            <person name="Muyzer G."/>
            <person name="Woyke T."/>
        </authorList>
    </citation>
    <scope>NUCLEOTIDE SEQUENCE [LARGE SCALE GENOMIC DNA]</scope>
    <source>
        <strain evidence="2">ASO3-1</strain>
    </source>
</reference>
<evidence type="ECO:0000313" key="2">
    <source>
        <dbReference type="EMBL" id="EFI35533.1"/>
    </source>
</evidence>
<keyword evidence="3" id="KW-1185">Reference proteome</keyword>
<protein>
    <submittedName>
        <fullName evidence="2">Uncharacterized protein</fullName>
    </submittedName>
</protein>
<comment type="caution">
    <text evidence="2">The sequence shown here is derived from an EMBL/GenBank/DDBJ whole genome shotgun (WGS) entry which is preliminary data.</text>
</comment>
<name>D6SLH2_9BACT</name>
<gene>
    <name evidence="2" type="ORF">Dthio_PD2957</name>
</gene>
<dbReference type="eggNOG" id="ENOG502ZWK8">
    <property type="taxonomic scope" value="Bacteria"/>
</dbReference>
<dbReference type="InterPro" id="IPR019734">
    <property type="entry name" value="TPR_rpt"/>
</dbReference>
<evidence type="ECO:0000256" key="1">
    <source>
        <dbReference type="PROSITE-ProRule" id="PRU00339"/>
    </source>
</evidence>
<organism evidence="2 3">
    <name type="scientific">Desulfonatronospira thiodismutans ASO3-1</name>
    <dbReference type="NCBI Taxonomy" id="555779"/>
    <lineage>
        <taxon>Bacteria</taxon>
        <taxon>Pseudomonadati</taxon>
        <taxon>Thermodesulfobacteriota</taxon>
        <taxon>Desulfovibrionia</taxon>
        <taxon>Desulfovibrionales</taxon>
        <taxon>Desulfonatronovibrionaceae</taxon>
        <taxon>Desulfonatronospira</taxon>
    </lineage>
</organism>
<dbReference type="RefSeq" id="WP_008868665.1">
    <property type="nucleotide sequence ID" value="NZ_ACJN02000001.1"/>
</dbReference>